<dbReference type="Pfam" id="PF13181">
    <property type="entry name" value="TPR_8"/>
    <property type="match status" value="1"/>
</dbReference>
<evidence type="ECO:0008006" key="6">
    <source>
        <dbReference type="Google" id="ProtNLM"/>
    </source>
</evidence>
<dbReference type="PANTHER" id="PTHR46423:SF1">
    <property type="entry name" value="RNA POLYMERASE II-ASSOCIATED PROTEIN 3"/>
    <property type="match status" value="1"/>
</dbReference>
<feature type="repeat" description="TPR" evidence="2">
    <location>
        <begin position="68"/>
        <end position="101"/>
    </location>
</feature>
<name>A0A642V716_9ASCO</name>
<dbReference type="PROSITE" id="PS50293">
    <property type="entry name" value="TPR_REGION"/>
    <property type="match status" value="1"/>
</dbReference>
<dbReference type="VEuPathDB" id="FungiDB:TRICI_001965"/>
<comment type="caution">
    <text evidence="4">The sequence shown here is derived from an EMBL/GenBank/DDBJ whole genome shotgun (WGS) entry which is preliminary data.</text>
</comment>
<sequence length="296" mass="33340">MLGNQFFKEGKVNDAIEFYSRAIEKDPTVPALYANRAQCYLKLEKWAEALDNCTVGLQSAGSNTSLMTKLYYRKGLAEKQLKDFKAARASFEKGIELEPTNDSLKKELDSLVWAEKKSARRTREKQPIRTQPQKKSLKIPIEVVDKLPSIYSNTPAPASSTKETRRAKSTFEPPTEPLSQFLLTQLMRSSEVDLPYVYDYILTVTPNTFRDVHSSSGINYDVIDFVLDAIIYKASEASESIDWVQNAVQIIRAISTCPRFGIAKVFTSSEKVQSALKVLEPKISSTLHAEIKKILT</sequence>
<evidence type="ECO:0000313" key="5">
    <source>
        <dbReference type="Proteomes" id="UP000761534"/>
    </source>
</evidence>
<evidence type="ECO:0000313" key="4">
    <source>
        <dbReference type="EMBL" id="KAA8915872.1"/>
    </source>
</evidence>
<feature type="repeat" description="TPR" evidence="2">
    <location>
        <begin position="1"/>
        <end position="29"/>
    </location>
</feature>
<reference evidence="4" key="1">
    <citation type="journal article" date="2019" name="G3 (Bethesda)">
        <title>Genome Assemblies of Two Rare Opportunistic Yeast Pathogens: Diutina rugosa (syn. Candida rugosa) and Trichomonascus ciferrii (syn. Candida ciferrii).</title>
        <authorList>
            <person name="Mixao V."/>
            <person name="Saus E."/>
            <person name="Hansen A.P."/>
            <person name="Lass-Florl C."/>
            <person name="Gabaldon T."/>
        </authorList>
    </citation>
    <scope>NUCLEOTIDE SEQUENCE</scope>
    <source>
        <strain evidence="4">CBS 4856</strain>
    </source>
</reference>
<feature type="compositionally biased region" description="Polar residues" evidence="3">
    <location>
        <begin position="152"/>
        <end position="161"/>
    </location>
</feature>
<proteinExistence type="predicted"/>
<evidence type="ECO:0000256" key="2">
    <source>
        <dbReference type="PROSITE-ProRule" id="PRU00339"/>
    </source>
</evidence>
<dbReference type="Gene3D" id="1.25.40.10">
    <property type="entry name" value="Tetratricopeptide repeat domain"/>
    <property type="match status" value="1"/>
</dbReference>
<feature type="region of interest" description="Disordered" evidence="3">
    <location>
        <begin position="152"/>
        <end position="173"/>
    </location>
</feature>
<dbReference type="PANTHER" id="PTHR46423">
    <property type="entry name" value="RNA POLYMERASE II-ASSOCIATED PROTEIN 3"/>
    <property type="match status" value="1"/>
</dbReference>
<dbReference type="SUPFAM" id="SSF48452">
    <property type="entry name" value="TPR-like"/>
    <property type="match status" value="1"/>
</dbReference>
<dbReference type="PROSITE" id="PS50005">
    <property type="entry name" value="TPR"/>
    <property type="match status" value="2"/>
</dbReference>
<dbReference type="Proteomes" id="UP000761534">
    <property type="component" value="Unassembled WGS sequence"/>
</dbReference>
<dbReference type="GO" id="GO:0101031">
    <property type="term" value="C:protein folding chaperone complex"/>
    <property type="evidence" value="ECO:0007669"/>
    <property type="project" value="TreeGrafter"/>
</dbReference>
<dbReference type="AlphaFoldDB" id="A0A642V716"/>
<accession>A0A642V716</accession>
<protein>
    <recommendedName>
        <fullName evidence="6">RNA-polymerase II-associated protein 3-like C-terminal domain-containing protein</fullName>
    </recommendedName>
</protein>
<evidence type="ECO:0000256" key="3">
    <source>
        <dbReference type="SAM" id="MobiDB-lite"/>
    </source>
</evidence>
<keyword evidence="5" id="KW-1185">Reference proteome</keyword>
<dbReference type="InterPro" id="IPR011990">
    <property type="entry name" value="TPR-like_helical_dom_sf"/>
</dbReference>
<dbReference type="OrthoDB" id="10250354at2759"/>
<dbReference type="Pfam" id="PF13414">
    <property type="entry name" value="TPR_11"/>
    <property type="match status" value="1"/>
</dbReference>
<organism evidence="4 5">
    <name type="scientific">Trichomonascus ciferrii</name>
    <dbReference type="NCBI Taxonomy" id="44093"/>
    <lineage>
        <taxon>Eukaryota</taxon>
        <taxon>Fungi</taxon>
        <taxon>Dikarya</taxon>
        <taxon>Ascomycota</taxon>
        <taxon>Saccharomycotina</taxon>
        <taxon>Dipodascomycetes</taxon>
        <taxon>Dipodascales</taxon>
        <taxon>Trichomonascaceae</taxon>
        <taxon>Trichomonascus</taxon>
        <taxon>Trichomonascus ciferrii complex</taxon>
    </lineage>
</organism>
<dbReference type="InterPro" id="IPR051966">
    <property type="entry name" value="RPAP3"/>
</dbReference>
<dbReference type="EMBL" id="SWFS01000132">
    <property type="protein sequence ID" value="KAA8915872.1"/>
    <property type="molecule type" value="Genomic_DNA"/>
</dbReference>
<dbReference type="SMART" id="SM00028">
    <property type="entry name" value="TPR"/>
    <property type="match status" value="3"/>
</dbReference>
<evidence type="ECO:0000256" key="1">
    <source>
        <dbReference type="ARBA" id="ARBA00022803"/>
    </source>
</evidence>
<dbReference type="InterPro" id="IPR019734">
    <property type="entry name" value="TPR_rpt"/>
</dbReference>
<keyword evidence="1 2" id="KW-0802">TPR repeat</keyword>
<gene>
    <name evidence="4" type="ORF">TRICI_001965</name>
</gene>